<evidence type="ECO:0000313" key="2">
    <source>
        <dbReference type="Proteomes" id="UP001148629"/>
    </source>
</evidence>
<dbReference type="Proteomes" id="UP001148629">
    <property type="component" value="Unassembled WGS sequence"/>
</dbReference>
<evidence type="ECO:0000313" key="1">
    <source>
        <dbReference type="EMBL" id="KAJ3502922.1"/>
    </source>
</evidence>
<keyword evidence="2" id="KW-1185">Reference proteome</keyword>
<accession>A0ACC1RB26</accession>
<organism evidence="1 2">
    <name type="scientific">Fusarium decemcellulare</name>
    <dbReference type="NCBI Taxonomy" id="57161"/>
    <lineage>
        <taxon>Eukaryota</taxon>
        <taxon>Fungi</taxon>
        <taxon>Dikarya</taxon>
        <taxon>Ascomycota</taxon>
        <taxon>Pezizomycotina</taxon>
        <taxon>Sordariomycetes</taxon>
        <taxon>Hypocreomycetidae</taxon>
        <taxon>Hypocreales</taxon>
        <taxon>Nectriaceae</taxon>
        <taxon>Fusarium</taxon>
        <taxon>Fusarium decemcellulare species complex</taxon>
    </lineage>
</organism>
<sequence>MVPTAPKACIICGLKREERVAKVDYEVEDSFGECFSLEESGLIKVTLLAVPRTRMASIEYTFHWHDTASCQCEDISTGIAAQGRVTESAKYVPYHRLDDFEVHPWLVTYAASGIVAPLDGTNGEPI</sequence>
<proteinExistence type="predicted"/>
<reference evidence="1" key="1">
    <citation type="submission" date="2022-08" db="EMBL/GenBank/DDBJ databases">
        <title>Genome Sequence of Fusarium decemcellulare.</title>
        <authorList>
            <person name="Buettner E."/>
        </authorList>
    </citation>
    <scope>NUCLEOTIDE SEQUENCE</scope>
    <source>
        <strain evidence="1">Babe19</strain>
    </source>
</reference>
<comment type="caution">
    <text evidence="1">The sequence shown here is derived from an EMBL/GenBank/DDBJ whole genome shotgun (WGS) entry which is preliminary data.</text>
</comment>
<dbReference type="EMBL" id="JANRMS010005285">
    <property type="protein sequence ID" value="KAJ3502922.1"/>
    <property type="molecule type" value="Genomic_DNA"/>
</dbReference>
<gene>
    <name evidence="1" type="ORF">NM208_g16619</name>
</gene>
<protein>
    <submittedName>
        <fullName evidence="1">Uncharacterized protein</fullName>
    </submittedName>
</protein>
<name>A0ACC1RB26_9HYPO</name>